<organism evidence="2">
    <name type="scientific">freshwater metagenome</name>
    <dbReference type="NCBI Taxonomy" id="449393"/>
    <lineage>
        <taxon>unclassified sequences</taxon>
        <taxon>metagenomes</taxon>
        <taxon>ecological metagenomes</taxon>
    </lineage>
</organism>
<feature type="domain" description="2Fe-2S ferredoxin-type" evidence="1">
    <location>
        <begin position="2"/>
        <end position="96"/>
    </location>
</feature>
<protein>
    <submittedName>
        <fullName evidence="2">Unannotated protein</fullName>
    </submittedName>
</protein>
<evidence type="ECO:0000313" key="4">
    <source>
        <dbReference type="EMBL" id="CAB4753524.1"/>
    </source>
</evidence>
<reference evidence="2" key="1">
    <citation type="submission" date="2020-05" db="EMBL/GenBank/DDBJ databases">
        <authorList>
            <person name="Chiriac C."/>
            <person name="Salcher M."/>
            <person name="Ghai R."/>
            <person name="Kavagutti S V."/>
        </authorList>
    </citation>
    <scope>NUCLEOTIDE SEQUENCE</scope>
</reference>
<dbReference type="CDD" id="cd00207">
    <property type="entry name" value="fer2"/>
    <property type="match status" value="1"/>
</dbReference>
<dbReference type="InterPro" id="IPR012675">
    <property type="entry name" value="Beta-grasp_dom_sf"/>
</dbReference>
<dbReference type="PROSITE" id="PS51085">
    <property type="entry name" value="2FE2S_FER_2"/>
    <property type="match status" value="1"/>
</dbReference>
<dbReference type="EMBL" id="CAEZZM010000004">
    <property type="protein sequence ID" value="CAB4753524.1"/>
    <property type="molecule type" value="Genomic_DNA"/>
</dbReference>
<sequence length="127" mass="14353">MPTIRFITSGRTVDFPDGDDVNLLRVAIRNECEVPYKCASGNCGTDRIFVESGATNLSPPRKRERDRLGELLDQGWRLACQTYVTGDISISWDKDQTPLNPNAVDKSLPNQVDERIKNRWLQANDTD</sequence>
<dbReference type="EMBL" id="CAEZWH010000009">
    <property type="protein sequence ID" value="CAB4644300.1"/>
    <property type="molecule type" value="Genomic_DNA"/>
</dbReference>
<dbReference type="Gene3D" id="3.10.20.30">
    <property type="match status" value="1"/>
</dbReference>
<accession>A0A6J6JZD2</accession>
<dbReference type="InterPro" id="IPR036010">
    <property type="entry name" value="2Fe-2S_ferredoxin-like_sf"/>
</dbReference>
<name>A0A6J6JZD2_9ZZZZ</name>
<evidence type="ECO:0000259" key="1">
    <source>
        <dbReference type="PROSITE" id="PS51085"/>
    </source>
</evidence>
<dbReference type="GO" id="GO:0051536">
    <property type="term" value="F:iron-sulfur cluster binding"/>
    <property type="evidence" value="ECO:0007669"/>
    <property type="project" value="InterPro"/>
</dbReference>
<proteinExistence type="predicted"/>
<gene>
    <name evidence="2" type="ORF">UFOPK2166_00250</name>
    <name evidence="3" type="ORF">UFOPK2195_00114</name>
    <name evidence="4" type="ORF">UFOPK2872_00096</name>
</gene>
<evidence type="ECO:0000313" key="2">
    <source>
        <dbReference type="EMBL" id="CAB4641604.1"/>
    </source>
</evidence>
<dbReference type="AlphaFoldDB" id="A0A6J6JZD2"/>
<evidence type="ECO:0000313" key="3">
    <source>
        <dbReference type="EMBL" id="CAB4644300.1"/>
    </source>
</evidence>
<dbReference type="SUPFAM" id="SSF54292">
    <property type="entry name" value="2Fe-2S ferredoxin-like"/>
    <property type="match status" value="1"/>
</dbReference>
<dbReference type="Pfam" id="PF00111">
    <property type="entry name" value="Fer2"/>
    <property type="match status" value="1"/>
</dbReference>
<dbReference type="EMBL" id="CAEZWB010000018">
    <property type="protein sequence ID" value="CAB4641604.1"/>
    <property type="molecule type" value="Genomic_DNA"/>
</dbReference>
<dbReference type="InterPro" id="IPR001041">
    <property type="entry name" value="2Fe-2S_ferredoxin-type"/>
</dbReference>